<gene>
    <name evidence="1" type="ORF">ACFP1Z_05515</name>
</gene>
<reference evidence="2" key="1">
    <citation type="journal article" date="2019" name="Int. J. Syst. Evol. Microbiol.">
        <title>The Global Catalogue of Microorganisms (GCM) 10K type strain sequencing project: providing services to taxonomists for standard genome sequencing and annotation.</title>
        <authorList>
            <consortium name="The Broad Institute Genomics Platform"/>
            <consortium name="The Broad Institute Genome Sequencing Center for Infectious Disease"/>
            <person name="Wu L."/>
            <person name="Ma J."/>
        </authorList>
    </citation>
    <scope>NUCLEOTIDE SEQUENCE [LARGE SCALE GENOMIC DNA]</scope>
    <source>
        <strain evidence="2">CGMCC 4.7304</strain>
    </source>
</reference>
<organism evidence="1 2">
    <name type="scientific">Streptomyces gamaensis</name>
    <dbReference type="NCBI Taxonomy" id="1763542"/>
    <lineage>
        <taxon>Bacteria</taxon>
        <taxon>Bacillati</taxon>
        <taxon>Actinomycetota</taxon>
        <taxon>Actinomycetes</taxon>
        <taxon>Kitasatosporales</taxon>
        <taxon>Streptomycetaceae</taxon>
        <taxon>Streptomyces</taxon>
    </lineage>
</organism>
<dbReference type="EMBL" id="JBHSPB010000003">
    <property type="protein sequence ID" value="MFC5719636.1"/>
    <property type="molecule type" value="Genomic_DNA"/>
</dbReference>
<proteinExistence type="predicted"/>
<evidence type="ECO:0008006" key="3">
    <source>
        <dbReference type="Google" id="ProtNLM"/>
    </source>
</evidence>
<evidence type="ECO:0000313" key="1">
    <source>
        <dbReference type="EMBL" id="MFC5719636.1"/>
    </source>
</evidence>
<dbReference type="RefSeq" id="WP_390314744.1">
    <property type="nucleotide sequence ID" value="NZ_JBHSPB010000003.1"/>
</dbReference>
<dbReference type="Proteomes" id="UP001596083">
    <property type="component" value="Unassembled WGS sequence"/>
</dbReference>
<keyword evidence="2" id="KW-1185">Reference proteome</keyword>
<accession>A0ABW0YSZ7</accession>
<comment type="caution">
    <text evidence="1">The sequence shown here is derived from an EMBL/GenBank/DDBJ whole genome shotgun (WGS) entry which is preliminary data.</text>
</comment>
<protein>
    <recommendedName>
        <fullName evidence="3">Nucleotidyl transferase AbiEii/AbiGii toxin family protein</fullName>
    </recommendedName>
</protein>
<sequence length="241" mass="25946">MPSDVTFPGPPPYERLLPDLLAAGRPYSLVLGGSWALYAHGLTGRTGPGVELVTESPVPMADIAAALRAGLAARGWQAEAAAVDPLSLRLLVAEPGGAEGERLTADLRKETLWRPPSDSPYGPVLAAEDAVGLRVRALADLGLPRDLVDVRAASARWSPVELEELARRHAPETFDLTDLQARLAGTEWLDDWEFARCGLDAEETAALRRWAQGWADDIAERVMEEAPYEDAPEPGAGPDER</sequence>
<name>A0ABW0YSZ7_9ACTN</name>
<evidence type="ECO:0000313" key="2">
    <source>
        <dbReference type="Proteomes" id="UP001596083"/>
    </source>
</evidence>